<evidence type="ECO:0000256" key="8">
    <source>
        <dbReference type="ARBA" id="ARBA00023002"/>
    </source>
</evidence>
<evidence type="ECO:0000256" key="5">
    <source>
        <dbReference type="ARBA" id="ARBA00022630"/>
    </source>
</evidence>
<evidence type="ECO:0000256" key="2">
    <source>
        <dbReference type="ARBA" id="ARBA00004725"/>
    </source>
</evidence>
<dbReference type="EC" id="1.3.-.-" evidence="9"/>
<dbReference type="InterPro" id="IPR024920">
    <property type="entry name" value="Dihydroorotate_DH_1"/>
</dbReference>
<dbReference type="NCBIfam" id="NF005574">
    <property type="entry name" value="PRK07259.1"/>
    <property type="match status" value="1"/>
</dbReference>
<dbReference type="InterPro" id="IPR050074">
    <property type="entry name" value="DHO_dehydrogenase"/>
</dbReference>
<sequence length="323" mass="33125">MSLATRLSPPALDDSRGAFFDARPPASGDVDLSVTIGSLTLANPVMPASGCFGPELGRLIPVDEIGATVTKTVFAGSRGGNPAHRLTEIPAGMVNSVGIPSKGPRGYLSDLHPAYAELGVPVIISVGGHRPDEYAPIVAELDAAGAAFEINVSCPNLDRNGVDIGADPDAITQVVESVRAVTDKPLIVKLPPMVSSIVDCARAAESAGADALCVSNSVPALPLDSVTLRPALGNVIGGLTGPSMRPIILRLVWLTSTSVQVPVIACGGIETANDALEYFSVGARAVQVGTASFSRPYAMVDIVRELTQRCRAAGATTVAQLVG</sequence>
<feature type="active site" description="Nucleophile" evidence="9">
    <location>
        <position position="154"/>
    </location>
</feature>
<dbReference type="Proteomes" id="UP000279859">
    <property type="component" value="Unassembled WGS sequence"/>
</dbReference>
<dbReference type="Gene3D" id="3.20.20.70">
    <property type="entry name" value="Aldolase class I"/>
    <property type="match status" value="1"/>
</dbReference>
<feature type="binding site" evidence="9">
    <location>
        <position position="71"/>
    </location>
    <ligand>
        <name>substrate</name>
    </ligand>
</feature>
<feature type="binding site" evidence="9">
    <location>
        <begin position="216"/>
        <end position="217"/>
    </location>
    <ligand>
        <name>substrate</name>
    </ligand>
</feature>
<evidence type="ECO:0000256" key="7">
    <source>
        <dbReference type="ARBA" id="ARBA00022975"/>
    </source>
</evidence>
<comment type="pathway">
    <text evidence="2 9">Pyrimidine metabolism; UMP biosynthesis via de novo pathway.</text>
</comment>
<dbReference type="GO" id="GO:0004152">
    <property type="term" value="F:dihydroorotate dehydrogenase activity"/>
    <property type="evidence" value="ECO:0007669"/>
    <property type="project" value="UniProtKB-UniRule"/>
</dbReference>
<comment type="similarity">
    <text evidence="3 9">Belongs to the dihydroorotate dehydrogenase family. Type 1 subfamily.</text>
</comment>
<proteinExistence type="inferred from homology"/>
<dbReference type="CDD" id="cd04740">
    <property type="entry name" value="DHOD_1B_like"/>
    <property type="match status" value="1"/>
</dbReference>
<feature type="binding site" evidence="9">
    <location>
        <begin position="95"/>
        <end position="99"/>
    </location>
    <ligand>
        <name>substrate</name>
    </ligand>
</feature>
<keyword evidence="12" id="KW-1185">Reference proteome</keyword>
<dbReference type="InterPro" id="IPR012135">
    <property type="entry name" value="Dihydroorotate_DH_1_2"/>
</dbReference>
<dbReference type="InterPro" id="IPR033888">
    <property type="entry name" value="DHOD_1B"/>
</dbReference>
<comment type="catalytic activity">
    <reaction evidence="9">
        <text>(S)-dihydroorotate + A = orotate + AH2</text>
        <dbReference type="Rhea" id="RHEA:18073"/>
        <dbReference type="ChEBI" id="CHEBI:13193"/>
        <dbReference type="ChEBI" id="CHEBI:17499"/>
        <dbReference type="ChEBI" id="CHEBI:30839"/>
        <dbReference type="ChEBI" id="CHEBI:30864"/>
    </reaction>
</comment>
<feature type="binding site" evidence="9">
    <location>
        <position position="189"/>
    </location>
    <ligand>
        <name>FMN</name>
        <dbReference type="ChEBI" id="CHEBI:58210"/>
    </ligand>
</feature>
<comment type="caution">
    <text evidence="11">The sequence shown here is derived from an EMBL/GenBank/DDBJ whole genome shotgun (WGS) entry which is preliminary data.</text>
</comment>
<dbReference type="InterPro" id="IPR013785">
    <property type="entry name" value="Aldolase_TIM"/>
</dbReference>
<feature type="binding site" evidence="9">
    <location>
        <position position="241"/>
    </location>
    <ligand>
        <name>FMN</name>
        <dbReference type="ChEBI" id="CHEBI:58210"/>
    </ligand>
</feature>
<feature type="binding site" evidence="9">
    <location>
        <begin position="289"/>
        <end position="290"/>
    </location>
    <ligand>
        <name>FMN</name>
        <dbReference type="ChEBI" id="CHEBI:58210"/>
    </ligand>
</feature>
<comment type="subcellular location">
    <subcellularLocation>
        <location evidence="1 9">Cytoplasm</location>
    </subcellularLocation>
</comment>
<dbReference type="OrthoDB" id="9794954at2"/>
<evidence type="ECO:0000313" key="12">
    <source>
        <dbReference type="Proteomes" id="UP000279859"/>
    </source>
</evidence>
<evidence type="ECO:0000256" key="1">
    <source>
        <dbReference type="ARBA" id="ARBA00004496"/>
    </source>
</evidence>
<evidence type="ECO:0000259" key="10">
    <source>
        <dbReference type="Pfam" id="PF01180"/>
    </source>
</evidence>
<organism evidence="11 12">
    <name type="scientific">Cryobacterium tepidiphilum</name>
    <dbReference type="NCBI Taxonomy" id="2486026"/>
    <lineage>
        <taxon>Bacteria</taxon>
        <taxon>Bacillati</taxon>
        <taxon>Actinomycetota</taxon>
        <taxon>Actinomycetes</taxon>
        <taxon>Micrococcales</taxon>
        <taxon>Microbacteriaceae</taxon>
        <taxon>Cryobacterium</taxon>
    </lineage>
</organism>
<dbReference type="InterPro" id="IPR005720">
    <property type="entry name" value="Dihydroorotate_DH_cat"/>
</dbReference>
<dbReference type="RefSeq" id="WP_123046805.1">
    <property type="nucleotide sequence ID" value="NZ_RDSR01000029.1"/>
</dbReference>
<dbReference type="PROSITE" id="PS00912">
    <property type="entry name" value="DHODEHASE_2"/>
    <property type="match status" value="1"/>
</dbReference>
<evidence type="ECO:0000256" key="3">
    <source>
        <dbReference type="ARBA" id="ARBA00008008"/>
    </source>
</evidence>
<comment type="cofactor">
    <cofactor evidence="9">
        <name>FMN</name>
        <dbReference type="ChEBI" id="CHEBI:58210"/>
    </cofactor>
    <text evidence="9">Binds 1 FMN per subunit.</text>
</comment>
<keyword evidence="8 9" id="KW-0560">Oxidoreductase</keyword>
<feature type="domain" description="Dihydroorotate dehydrogenase catalytic" evidence="10">
    <location>
        <begin position="32"/>
        <end position="308"/>
    </location>
</feature>
<dbReference type="GO" id="GO:0044205">
    <property type="term" value="P:'de novo' UMP biosynthetic process"/>
    <property type="evidence" value="ECO:0007669"/>
    <property type="project" value="UniProtKB-UniRule"/>
</dbReference>
<keyword evidence="6 9" id="KW-0288">FMN</keyword>
<protein>
    <recommendedName>
        <fullName evidence="9">Dihydroorotate dehydrogenase</fullName>
        <shortName evidence="9">DHOD</shortName>
        <shortName evidence="9">DHODase</shortName>
        <shortName evidence="9">DHOdehase</shortName>
        <ecNumber evidence="9">1.3.-.-</ecNumber>
    </recommendedName>
</protein>
<dbReference type="AlphaFoldDB" id="A0A3M8KTC2"/>
<comment type="caution">
    <text evidence="9">Lacks conserved residue(s) required for the propagation of feature annotation.</text>
</comment>
<reference evidence="11 12" key="1">
    <citation type="submission" date="2018-11" db="EMBL/GenBank/DDBJ databases">
        <title>Cryobacterium sp. nov., isolated from rhizosphere soil of lettuce.</title>
        <authorList>
            <person name="Wang Y."/>
        </authorList>
    </citation>
    <scope>NUCLEOTIDE SEQUENCE [LARGE SCALE GENOMIC DNA]</scope>
    <source>
        <strain evidence="11 12">NEAU-85</strain>
    </source>
</reference>
<keyword evidence="7 9" id="KW-0665">Pyrimidine biosynthesis</keyword>
<feature type="binding site" evidence="9">
    <location>
        <begin position="267"/>
        <end position="268"/>
    </location>
    <ligand>
        <name>FMN</name>
        <dbReference type="ChEBI" id="CHEBI:58210"/>
    </ligand>
</feature>
<evidence type="ECO:0000256" key="4">
    <source>
        <dbReference type="ARBA" id="ARBA00022490"/>
    </source>
</evidence>
<dbReference type="GO" id="GO:0005737">
    <property type="term" value="C:cytoplasm"/>
    <property type="evidence" value="ECO:0007669"/>
    <property type="project" value="UniProtKB-SubCell"/>
</dbReference>
<evidence type="ECO:0000256" key="6">
    <source>
        <dbReference type="ARBA" id="ARBA00022643"/>
    </source>
</evidence>
<keyword evidence="5 9" id="KW-0285">Flavoprotein</keyword>
<dbReference type="PIRSF" id="PIRSF000164">
    <property type="entry name" value="DHO_oxidase"/>
    <property type="match status" value="1"/>
</dbReference>
<dbReference type="Pfam" id="PF01180">
    <property type="entry name" value="DHO_dh"/>
    <property type="match status" value="1"/>
</dbReference>
<dbReference type="SUPFAM" id="SSF51395">
    <property type="entry name" value="FMN-linked oxidoreductases"/>
    <property type="match status" value="1"/>
</dbReference>
<evidence type="ECO:0000256" key="9">
    <source>
        <dbReference type="HAMAP-Rule" id="MF_00224"/>
    </source>
</evidence>
<name>A0A3M8KTC2_9MICO</name>
<feature type="binding site" evidence="9">
    <location>
        <position position="49"/>
    </location>
    <ligand>
        <name>FMN</name>
        <dbReference type="ChEBI" id="CHEBI:58210"/>
    </ligand>
</feature>
<gene>
    <name evidence="9" type="primary">pyrD</name>
    <name evidence="11" type="ORF">EEJ31_13500</name>
</gene>
<dbReference type="EMBL" id="RDSR01000029">
    <property type="protein sequence ID" value="RNE56513.1"/>
    <property type="molecule type" value="Genomic_DNA"/>
</dbReference>
<dbReference type="GO" id="GO:0006207">
    <property type="term" value="P:'de novo' pyrimidine nucleobase biosynthetic process"/>
    <property type="evidence" value="ECO:0007669"/>
    <property type="project" value="InterPro"/>
</dbReference>
<dbReference type="PANTHER" id="PTHR48109">
    <property type="entry name" value="DIHYDROOROTATE DEHYDROGENASE (QUINONE), MITOCHONDRIAL-RELATED"/>
    <property type="match status" value="1"/>
</dbReference>
<feature type="binding site" evidence="9">
    <location>
        <position position="151"/>
    </location>
    <ligand>
        <name>FMN</name>
        <dbReference type="ChEBI" id="CHEBI:58210"/>
    </ligand>
</feature>
<dbReference type="HAMAP" id="MF_00224">
    <property type="entry name" value="DHO_dh_type1"/>
    <property type="match status" value="1"/>
</dbReference>
<evidence type="ECO:0000313" key="11">
    <source>
        <dbReference type="EMBL" id="RNE56513.1"/>
    </source>
</evidence>
<comment type="function">
    <text evidence="9">Catalyzes the conversion of dihydroorotate to orotate.</text>
</comment>
<dbReference type="UniPathway" id="UPA00070"/>
<accession>A0A3M8KTC2</accession>
<dbReference type="InterPro" id="IPR001295">
    <property type="entry name" value="Dihydroorotate_DH_CS"/>
</dbReference>
<feature type="binding site" evidence="9">
    <location>
        <begin position="71"/>
        <end position="72"/>
    </location>
    <ligand>
        <name>FMN</name>
        <dbReference type="ChEBI" id="CHEBI:58210"/>
    </ligand>
</feature>
<feature type="binding site" evidence="9">
    <location>
        <position position="151"/>
    </location>
    <ligand>
        <name>substrate</name>
    </ligand>
</feature>
<keyword evidence="4 9" id="KW-0963">Cytoplasm</keyword>
<dbReference type="PANTHER" id="PTHR48109:SF1">
    <property type="entry name" value="DIHYDROOROTATE DEHYDROGENASE (FUMARATE)"/>
    <property type="match status" value="1"/>
</dbReference>